<dbReference type="Pfam" id="PF07426">
    <property type="entry name" value="Dynactin_p22"/>
    <property type="match status" value="1"/>
</dbReference>
<dbReference type="OrthoDB" id="5403729at2759"/>
<reference evidence="1" key="1">
    <citation type="submission" date="2020-10" db="EMBL/GenBank/DDBJ databases">
        <title>Genome Sequence of Monilinia vaccinii-corymbosi Sheds Light on Mummy Berry Disease Infection of Blueberry and Mating Type.</title>
        <authorList>
            <person name="Yow A.G."/>
            <person name="Zhang Y."/>
            <person name="Bansal K."/>
            <person name="Eacker S.M."/>
            <person name="Sullivan S."/>
            <person name="Liachko I."/>
            <person name="Cubeta M.A."/>
            <person name="Rollins J.A."/>
            <person name="Ashrafi H."/>
        </authorList>
    </citation>
    <scope>NUCLEOTIDE SEQUENCE</scope>
    <source>
        <strain evidence="1">RL-1</strain>
    </source>
</reference>
<name>A0A8A3PQ55_9HELO</name>
<evidence type="ECO:0000313" key="2">
    <source>
        <dbReference type="Proteomes" id="UP000672032"/>
    </source>
</evidence>
<dbReference type="Proteomes" id="UP000672032">
    <property type="component" value="Chromosome 8"/>
</dbReference>
<sequence length="208" mass="23126">MENTFDKTASETIDLLEARLRRIEHAVCGHIDTKSITSSDVSISACERLADLEHVLHGLASKSRVIRDLLELHARYPDLFHSIDPGQIPTTLDTSGVLPIIMASASSYPSTASRLTSVLDMPIPSAESSAQLIDLQPRIAKIEALQMAQNVELSALRQRTAAVIQRWYTVDVLRTGESWAELEERVQQVEQKVRKAALIKRLDDDMGQ</sequence>
<dbReference type="EMBL" id="CP063412">
    <property type="protein sequence ID" value="QSZ36991.1"/>
    <property type="molecule type" value="Genomic_DNA"/>
</dbReference>
<dbReference type="GO" id="GO:0005869">
    <property type="term" value="C:dynactin complex"/>
    <property type="evidence" value="ECO:0007669"/>
    <property type="project" value="InterPro"/>
</dbReference>
<protein>
    <recommendedName>
        <fullName evidence="3">Nuclear distribution protein RO10</fullName>
    </recommendedName>
</protein>
<organism evidence="1 2">
    <name type="scientific">Monilinia vaccinii-corymbosi</name>
    <dbReference type="NCBI Taxonomy" id="61207"/>
    <lineage>
        <taxon>Eukaryota</taxon>
        <taxon>Fungi</taxon>
        <taxon>Dikarya</taxon>
        <taxon>Ascomycota</taxon>
        <taxon>Pezizomycotina</taxon>
        <taxon>Leotiomycetes</taxon>
        <taxon>Helotiales</taxon>
        <taxon>Sclerotiniaceae</taxon>
        <taxon>Monilinia</taxon>
    </lineage>
</organism>
<accession>A0A8A3PQ55</accession>
<evidence type="ECO:0000313" key="1">
    <source>
        <dbReference type="EMBL" id="QSZ36991.1"/>
    </source>
</evidence>
<dbReference type="InterPro" id="IPR009991">
    <property type="entry name" value="DCTN3"/>
</dbReference>
<dbReference type="PANTHER" id="PTHR28360:SF1">
    <property type="entry name" value="DYNACTIN SUBUNIT 3"/>
    <property type="match status" value="1"/>
</dbReference>
<evidence type="ECO:0008006" key="3">
    <source>
        <dbReference type="Google" id="ProtNLM"/>
    </source>
</evidence>
<keyword evidence="2" id="KW-1185">Reference proteome</keyword>
<dbReference type="GO" id="GO:0061640">
    <property type="term" value="P:cytoskeleton-dependent cytokinesis"/>
    <property type="evidence" value="ECO:0007669"/>
    <property type="project" value="InterPro"/>
</dbReference>
<proteinExistence type="predicted"/>
<dbReference type="AlphaFoldDB" id="A0A8A3PQ55"/>
<gene>
    <name evidence="1" type="ORF">DSL72_009083</name>
</gene>
<dbReference type="PANTHER" id="PTHR28360">
    <property type="entry name" value="DYNACTIN SUBUNIT 3"/>
    <property type="match status" value="1"/>
</dbReference>